<dbReference type="RefSeq" id="WP_255899183.1">
    <property type="nucleotide sequence ID" value="NZ_JAFMZO010000001.1"/>
</dbReference>
<accession>A0ABW4ZHR0</accession>
<protein>
    <submittedName>
        <fullName evidence="1">SIR2 family protein</fullName>
    </submittedName>
</protein>
<sequence length="667" mass="75618">MELPQRIKDAIKANNLIIFAGAGLSEKFNLPNWSKLVEDVITAIGREDYKLFIPLLRNKLMSASDVLDKLRAEHHEINKYVSSNFNIQEGDLALHKKLLLLSGQIITTNFDNAFEKASDNSIIPSIYTSTYNISEINKSNKPYIFKLHGSFSEPDNCILFKEQYEKLYSVVTAAKEKLKSIFAEKTILFIGFSFNDPDINLIFDTLDRVFVNNNKHFILSTEPLKFQKYAFLETITLNNYDEVDFFLDTCITYKNLLISSPKAPQIEVKPNARHKFAILSPDPLDLDFKDDISKVLNSLDALDANLYLGTLNLKTLSTIEDYDLLIIVTKVFKSKLYVEDDNLKSDLLSPFEILSSIPNDKISIILITNEKVELVPEFNLVNISSFKTAVLNKFIYKAIKNGDLDIIDNDINIGLTKLLDSNVDKGSAIISSIYGNLKDLSIGKKCLSNIIGRVEEQSAIALKLISIGKSNKFLNVKASGGTGKTTLIKKVAYELYNRGYYHEGVTFKSCENVKSYADFEEILISGFNLTNILNFREYLVENYSFSKIDLLIILDNFETVVNSINEDDYQKVIDLLKFATDYANIVITSREKLSPSEDFEDVYSLTPLITDDALSLFIKYYGVVTSEQEIRILRTEILEDLLNNNPLAIKLVTKSRTSFKKISLRSN</sequence>
<dbReference type="Gene3D" id="3.40.50.300">
    <property type="entry name" value="P-loop containing nucleotide triphosphate hydrolases"/>
    <property type="match status" value="1"/>
</dbReference>
<dbReference type="Proteomes" id="UP001597387">
    <property type="component" value="Unassembled WGS sequence"/>
</dbReference>
<dbReference type="Pfam" id="PF13289">
    <property type="entry name" value="SIR2_2"/>
    <property type="match status" value="1"/>
</dbReference>
<dbReference type="InterPro" id="IPR027417">
    <property type="entry name" value="P-loop_NTPase"/>
</dbReference>
<dbReference type="EMBL" id="JBHUHZ010000001">
    <property type="protein sequence ID" value="MFD2161498.1"/>
    <property type="molecule type" value="Genomic_DNA"/>
</dbReference>
<comment type="caution">
    <text evidence="1">The sequence shown here is derived from an EMBL/GenBank/DDBJ whole genome shotgun (WGS) entry which is preliminary data.</text>
</comment>
<dbReference type="PANTHER" id="PTHR47691:SF3">
    <property type="entry name" value="HTH-TYPE TRANSCRIPTIONAL REGULATOR RV0890C-RELATED"/>
    <property type="match status" value="1"/>
</dbReference>
<dbReference type="SUPFAM" id="SSF52540">
    <property type="entry name" value="P-loop containing nucleoside triphosphate hydrolases"/>
    <property type="match status" value="1"/>
</dbReference>
<organism evidence="1 2">
    <name type="scientific">Paradesertivirga mongoliensis</name>
    <dbReference type="NCBI Taxonomy" id="2100740"/>
    <lineage>
        <taxon>Bacteria</taxon>
        <taxon>Pseudomonadati</taxon>
        <taxon>Bacteroidota</taxon>
        <taxon>Sphingobacteriia</taxon>
        <taxon>Sphingobacteriales</taxon>
        <taxon>Sphingobacteriaceae</taxon>
        <taxon>Paradesertivirga</taxon>
    </lineage>
</organism>
<keyword evidence="2" id="KW-1185">Reference proteome</keyword>
<dbReference type="InterPro" id="IPR029035">
    <property type="entry name" value="DHS-like_NAD/FAD-binding_dom"/>
</dbReference>
<dbReference type="PANTHER" id="PTHR47691">
    <property type="entry name" value="REGULATOR-RELATED"/>
    <property type="match status" value="1"/>
</dbReference>
<dbReference type="SUPFAM" id="SSF52467">
    <property type="entry name" value="DHS-like NAD/FAD-binding domain"/>
    <property type="match status" value="1"/>
</dbReference>
<evidence type="ECO:0000313" key="2">
    <source>
        <dbReference type="Proteomes" id="UP001597387"/>
    </source>
</evidence>
<reference evidence="2" key="1">
    <citation type="journal article" date="2019" name="Int. J. Syst. Evol. Microbiol.">
        <title>The Global Catalogue of Microorganisms (GCM) 10K type strain sequencing project: providing services to taxonomists for standard genome sequencing and annotation.</title>
        <authorList>
            <consortium name="The Broad Institute Genomics Platform"/>
            <consortium name="The Broad Institute Genome Sequencing Center for Infectious Disease"/>
            <person name="Wu L."/>
            <person name="Ma J."/>
        </authorList>
    </citation>
    <scope>NUCLEOTIDE SEQUENCE [LARGE SCALE GENOMIC DNA]</scope>
    <source>
        <strain evidence="2">KCTC 42217</strain>
    </source>
</reference>
<proteinExistence type="predicted"/>
<gene>
    <name evidence="1" type="ORF">ACFSJU_03785</name>
</gene>
<name>A0ABW4ZHR0_9SPHI</name>
<evidence type="ECO:0000313" key="1">
    <source>
        <dbReference type="EMBL" id="MFD2161498.1"/>
    </source>
</evidence>